<proteinExistence type="predicted"/>
<dbReference type="Proteomes" id="UP000002494">
    <property type="component" value="Chromosome X"/>
</dbReference>
<evidence type="ECO:0000313" key="2">
    <source>
        <dbReference type="Ensembl" id="ENSRNOP00000069600.1"/>
    </source>
</evidence>
<dbReference type="GeneTree" id="ENSGT01150000287220"/>
<name>A0A0G2JVS6_RAT</name>
<sequence>MDKENPEAVQSPPERNIEVVPPKEPKWQKPSNNILIYLIDRQLGRPRNDMDLFEWAWTLK</sequence>
<evidence type="ECO:0000313" key="3">
    <source>
        <dbReference type="Proteomes" id="UP000002494"/>
    </source>
</evidence>
<dbReference type="RGD" id="40982935">
    <property type="gene designation" value="Etdc"/>
</dbReference>
<dbReference type="GeneID" id="120099290"/>
<accession>A0A0G2JVS6</accession>
<dbReference type="OrthoDB" id="9704139at2759"/>
<organism evidence="2 3">
    <name type="scientific">Rattus norvegicus</name>
    <name type="common">Rat</name>
    <dbReference type="NCBI Taxonomy" id="10116"/>
    <lineage>
        <taxon>Eukaryota</taxon>
        <taxon>Metazoa</taxon>
        <taxon>Chordata</taxon>
        <taxon>Craniata</taxon>
        <taxon>Vertebrata</taxon>
        <taxon>Euteleostomi</taxon>
        <taxon>Mammalia</taxon>
        <taxon>Eutheria</taxon>
        <taxon>Euarchontoglires</taxon>
        <taxon>Glires</taxon>
        <taxon>Rodentia</taxon>
        <taxon>Myomorpha</taxon>
        <taxon>Muroidea</taxon>
        <taxon>Muridae</taxon>
        <taxon>Murinae</taxon>
        <taxon>Rattus</taxon>
    </lineage>
</organism>
<dbReference type="KEGG" id="rno:120099290"/>
<dbReference type="RefSeq" id="XP_038956353.1">
    <property type="nucleotide sequence ID" value="XM_039100425.1"/>
</dbReference>
<keyword evidence="3" id="KW-1185">Reference proteome</keyword>
<reference evidence="2" key="1">
    <citation type="submission" date="2024-01" db="EMBL/GenBank/DDBJ databases">
        <title>GRCr8: a new rat reference genome assembly contstructed from accurate long reads and long range scaffolding.</title>
        <authorList>
            <person name="Doris P.A."/>
            <person name="Kalbfleisch T."/>
            <person name="Li K."/>
            <person name="Howe K."/>
            <person name="Wood J."/>
        </authorList>
    </citation>
    <scope>NUCLEOTIDE SEQUENCE [LARGE SCALE GENOMIC DNA]</scope>
    <source>
        <strain evidence="2">Brown Norway</strain>
    </source>
</reference>
<protein>
    <submittedName>
        <fullName evidence="2">Embryonic testis differentiation homolog C</fullName>
    </submittedName>
</protein>
<gene>
    <name evidence="2 4" type="primary">Etdc</name>
    <name evidence="4" type="synonym">LOC120099290</name>
</gene>
<dbReference type="CTD" id="110806299"/>
<reference evidence="2" key="3">
    <citation type="submission" date="2025-09" db="UniProtKB">
        <authorList>
            <consortium name="Ensembl"/>
        </authorList>
    </citation>
    <scope>IDENTIFICATION</scope>
    <source>
        <strain evidence="2">Brown Norway</strain>
    </source>
</reference>
<feature type="compositionally biased region" description="Basic and acidic residues" evidence="1">
    <location>
        <begin position="15"/>
        <end position="25"/>
    </location>
</feature>
<dbReference type="AGR" id="RGD:40982935"/>
<dbReference type="OMA" id="RCFTEVV"/>
<feature type="region of interest" description="Disordered" evidence="1">
    <location>
        <begin position="1"/>
        <end position="25"/>
    </location>
</feature>
<dbReference type="Ensembl" id="ENSRNOT00000083549.3">
    <property type="protein sequence ID" value="ENSRNOP00000069600.1"/>
    <property type="gene ID" value="ENSRNOG00000058089.3"/>
</dbReference>
<dbReference type="AlphaFoldDB" id="A0A0G2JVS6"/>
<evidence type="ECO:0000313" key="4">
    <source>
        <dbReference type="RGD" id="40982935"/>
    </source>
</evidence>
<reference evidence="2" key="2">
    <citation type="submission" date="2025-08" db="UniProtKB">
        <authorList>
            <consortium name="Ensembl"/>
        </authorList>
    </citation>
    <scope>IDENTIFICATION</scope>
    <source>
        <strain evidence="2">Brown Norway</strain>
    </source>
</reference>
<evidence type="ECO:0000256" key="1">
    <source>
        <dbReference type="SAM" id="MobiDB-lite"/>
    </source>
</evidence>
<dbReference type="Bgee" id="ENSRNOG00000058089">
    <property type="expression patterns" value="Expressed in testis and 5 other cell types or tissues"/>
</dbReference>